<dbReference type="AlphaFoldDB" id="A0A138ZX30"/>
<protein>
    <submittedName>
        <fullName evidence="2">Uncharacterized protein</fullName>
    </submittedName>
</protein>
<dbReference type="EMBL" id="KQ965895">
    <property type="protein sequence ID" value="KXS09056.1"/>
    <property type="molecule type" value="Genomic_DNA"/>
</dbReference>
<keyword evidence="1" id="KW-1133">Transmembrane helix</keyword>
<keyword evidence="1" id="KW-0472">Membrane</keyword>
<reference evidence="2 3" key="1">
    <citation type="journal article" date="2015" name="Genome Biol. Evol.">
        <title>Phylogenomic analyses indicate that early fungi evolved digesting cell walls of algal ancestors of land plants.</title>
        <authorList>
            <person name="Chang Y."/>
            <person name="Wang S."/>
            <person name="Sekimoto S."/>
            <person name="Aerts A.L."/>
            <person name="Choi C."/>
            <person name="Clum A."/>
            <person name="LaButti K.M."/>
            <person name="Lindquist E.A."/>
            <person name="Yee Ngan C."/>
            <person name="Ohm R.A."/>
            <person name="Salamov A.A."/>
            <person name="Grigoriev I.V."/>
            <person name="Spatafora J.W."/>
            <person name="Berbee M.L."/>
        </authorList>
    </citation>
    <scope>NUCLEOTIDE SEQUENCE [LARGE SCALE GENOMIC DNA]</scope>
    <source>
        <strain evidence="2 3">JEL478</strain>
    </source>
</reference>
<evidence type="ECO:0000313" key="2">
    <source>
        <dbReference type="EMBL" id="KXS09056.1"/>
    </source>
</evidence>
<name>A0A138ZX30_GONPJ</name>
<proteinExistence type="predicted"/>
<feature type="transmembrane region" description="Helical" evidence="1">
    <location>
        <begin position="141"/>
        <end position="168"/>
    </location>
</feature>
<sequence>MCALFGACNALSRTSYKWGTAPSHIGYIGSALYCDSTRQSDSAQGAPQGDKNRVITAGGWAWSNGEVASLWQTLTAVLGIMGDFVCNGTVAGGEYDANYGTVYISVNWELQPHDISQIESALSATNIPWTTTTASAAGATILTAFIIIASIVGGIALIYYGLLCIYYAKWRIEQRRRKPEDLDLLPQSPQSYHAVSASHFK</sequence>
<evidence type="ECO:0000313" key="3">
    <source>
        <dbReference type="Proteomes" id="UP000070544"/>
    </source>
</evidence>
<gene>
    <name evidence="2" type="ORF">M427DRAFT_50046</name>
</gene>
<keyword evidence="3" id="KW-1185">Reference proteome</keyword>
<accession>A0A138ZX30</accession>
<dbReference type="Proteomes" id="UP000070544">
    <property type="component" value="Unassembled WGS sequence"/>
</dbReference>
<keyword evidence="1" id="KW-0812">Transmembrane</keyword>
<evidence type="ECO:0000256" key="1">
    <source>
        <dbReference type="SAM" id="Phobius"/>
    </source>
</evidence>
<organism evidence="2 3">
    <name type="scientific">Gonapodya prolifera (strain JEL478)</name>
    <name type="common">Monoblepharis prolifera</name>
    <dbReference type="NCBI Taxonomy" id="1344416"/>
    <lineage>
        <taxon>Eukaryota</taxon>
        <taxon>Fungi</taxon>
        <taxon>Fungi incertae sedis</taxon>
        <taxon>Chytridiomycota</taxon>
        <taxon>Chytridiomycota incertae sedis</taxon>
        <taxon>Monoblepharidomycetes</taxon>
        <taxon>Monoblepharidales</taxon>
        <taxon>Gonapodyaceae</taxon>
        <taxon>Gonapodya</taxon>
    </lineage>
</organism>